<dbReference type="PROSITE" id="PS00518">
    <property type="entry name" value="ZF_RING_1"/>
    <property type="match status" value="1"/>
</dbReference>
<dbReference type="PROSITE" id="PS51873">
    <property type="entry name" value="TRIAD"/>
    <property type="match status" value="1"/>
</dbReference>
<sequence>MPPVAGPSRVGSPESRVYSFDLQSLEIPLEVSRPELSPSATLVGGDEWQLALIQQLQEEEEIAAATGNQFRISHDNAWLVSVQKRRRTEQTTTTSGFTSSSVVSFDLDWQLAVQLQEAERNANTRNRPQSQNNPTTIVEPAVSSVSLPLPSPQFECGICSDSFNDDVKVSLVVCGHSYCRDCLTGFVKSKIEDSRFPIFCPECLIDRSVRNKCHVTREAMDSLNLSERELKRIEDLEILSHSVILECHRCNHRMDMPRGDYNDKTVISCTRTGCAFHWCKNCNKALGGVEERHKCKNENIERLMRRRGWKYCPGCRTPVQKESGCNHMTCGAPGCNVHFCYKCGVLIVDTTNGGDVGLTVTEHYANSKCRLFERRFLNCTIM</sequence>
<dbReference type="Pfam" id="PF13445">
    <property type="entry name" value="zf-RING_UBOX"/>
    <property type="match status" value="1"/>
</dbReference>
<keyword evidence="8" id="KW-0833">Ubl conjugation pathway</keyword>
<evidence type="ECO:0000259" key="11">
    <source>
        <dbReference type="PROSITE" id="PS50089"/>
    </source>
</evidence>
<protein>
    <recommendedName>
        <fullName evidence="3">RBR-type E3 ubiquitin transferase</fullName>
        <ecNumber evidence="3">2.3.2.31</ecNumber>
    </recommendedName>
</protein>
<keyword evidence="4" id="KW-0808">Transferase</keyword>
<dbReference type="CDD" id="cd22584">
    <property type="entry name" value="Rcat_RBR_unk"/>
    <property type="match status" value="1"/>
</dbReference>
<comment type="pathway">
    <text evidence="2">Protein modification; protein ubiquitination.</text>
</comment>
<dbReference type="InterPro" id="IPR017907">
    <property type="entry name" value="Znf_RING_CS"/>
</dbReference>
<keyword evidence="5" id="KW-0479">Metal-binding</keyword>
<dbReference type="GO" id="GO:0016567">
    <property type="term" value="P:protein ubiquitination"/>
    <property type="evidence" value="ECO:0007669"/>
    <property type="project" value="InterPro"/>
</dbReference>
<dbReference type="InterPro" id="IPR027370">
    <property type="entry name" value="Znf-RING_euk"/>
</dbReference>
<dbReference type="InterPro" id="IPR054694">
    <property type="entry name" value="Parkin-like_IBR"/>
</dbReference>
<evidence type="ECO:0000256" key="2">
    <source>
        <dbReference type="ARBA" id="ARBA00004906"/>
    </source>
</evidence>
<comment type="caution">
    <text evidence="13">The sequence shown here is derived from an EMBL/GenBank/DDBJ whole genome shotgun (WGS) entry which is preliminary data.</text>
</comment>
<dbReference type="GO" id="GO:0008270">
    <property type="term" value="F:zinc ion binding"/>
    <property type="evidence" value="ECO:0007669"/>
    <property type="project" value="UniProtKB-KW"/>
</dbReference>
<evidence type="ECO:0000256" key="6">
    <source>
        <dbReference type="ARBA" id="ARBA00022737"/>
    </source>
</evidence>
<evidence type="ECO:0000256" key="3">
    <source>
        <dbReference type="ARBA" id="ARBA00012251"/>
    </source>
</evidence>
<dbReference type="Pfam" id="PF22605">
    <property type="entry name" value="IBR_2"/>
    <property type="match status" value="1"/>
</dbReference>
<dbReference type="EMBL" id="MU157834">
    <property type="protein sequence ID" value="KAF9531700.1"/>
    <property type="molecule type" value="Genomic_DNA"/>
</dbReference>
<dbReference type="GO" id="GO:0061630">
    <property type="term" value="F:ubiquitin protein ligase activity"/>
    <property type="evidence" value="ECO:0007669"/>
    <property type="project" value="UniProtKB-EC"/>
</dbReference>
<feature type="domain" description="RING-type" evidence="11">
    <location>
        <begin position="156"/>
        <end position="203"/>
    </location>
</feature>
<dbReference type="Proteomes" id="UP000807306">
    <property type="component" value="Unassembled WGS sequence"/>
</dbReference>
<dbReference type="InterPro" id="IPR031127">
    <property type="entry name" value="E3_UB_ligase_RBR"/>
</dbReference>
<dbReference type="InterPro" id="IPR044066">
    <property type="entry name" value="TRIAD_supradom"/>
</dbReference>
<reference evidence="13" key="1">
    <citation type="submission" date="2020-11" db="EMBL/GenBank/DDBJ databases">
        <authorList>
            <consortium name="DOE Joint Genome Institute"/>
            <person name="Ahrendt S."/>
            <person name="Riley R."/>
            <person name="Andreopoulos W."/>
            <person name="Labutti K."/>
            <person name="Pangilinan J."/>
            <person name="Ruiz-Duenas F.J."/>
            <person name="Barrasa J.M."/>
            <person name="Sanchez-Garcia M."/>
            <person name="Camarero S."/>
            <person name="Miyauchi S."/>
            <person name="Serrano A."/>
            <person name="Linde D."/>
            <person name="Babiker R."/>
            <person name="Drula E."/>
            <person name="Ayuso-Fernandez I."/>
            <person name="Pacheco R."/>
            <person name="Padilla G."/>
            <person name="Ferreira P."/>
            <person name="Barriuso J."/>
            <person name="Kellner H."/>
            <person name="Castanera R."/>
            <person name="Alfaro M."/>
            <person name="Ramirez L."/>
            <person name="Pisabarro A.G."/>
            <person name="Kuo A."/>
            <person name="Tritt A."/>
            <person name="Lipzen A."/>
            <person name="He G."/>
            <person name="Yan M."/>
            <person name="Ng V."/>
            <person name="Cullen D."/>
            <person name="Martin F."/>
            <person name="Rosso M.-N."/>
            <person name="Henrissat B."/>
            <person name="Hibbett D."/>
            <person name="Martinez A.T."/>
            <person name="Grigoriev I.V."/>
        </authorList>
    </citation>
    <scope>NUCLEOTIDE SEQUENCE</scope>
    <source>
        <strain evidence="13">CBS 506.95</strain>
    </source>
</reference>
<evidence type="ECO:0000313" key="14">
    <source>
        <dbReference type="Proteomes" id="UP000807306"/>
    </source>
</evidence>
<keyword evidence="7 10" id="KW-0863">Zinc-finger</keyword>
<proteinExistence type="predicted"/>
<feature type="domain" description="RING-type" evidence="12">
    <location>
        <begin position="152"/>
        <end position="373"/>
    </location>
</feature>
<evidence type="ECO:0000256" key="5">
    <source>
        <dbReference type="ARBA" id="ARBA00022723"/>
    </source>
</evidence>
<accession>A0A9P6EMP5</accession>
<evidence type="ECO:0000256" key="7">
    <source>
        <dbReference type="ARBA" id="ARBA00022771"/>
    </source>
</evidence>
<dbReference type="Gene3D" id="1.20.120.1750">
    <property type="match status" value="1"/>
</dbReference>
<dbReference type="OrthoDB" id="1431934at2759"/>
<evidence type="ECO:0000259" key="12">
    <source>
        <dbReference type="PROSITE" id="PS51873"/>
    </source>
</evidence>
<name>A0A9P6EMP5_9AGAR</name>
<evidence type="ECO:0000313" key="13">
    <source>
        <dbReference type="EMBL" id="KAF9531700.1"/>
    </source>
</evidence>
<evidence type="ECO:0000256" key="1">
    <source>
        <dbReference type="ARBA" id="ARBA00001798"/>
    </source>
</evidence>
<keyword evidence="6" id="KW-0677">Repeat</keyword>
<comment type="catalytic activity">
    <reaction evidence="1">
        <text>[E2 ubiquitin-conjugating enzyme]-S-ubiquitinyl-L-cysteine + [acceptor protein]-L-lysine = [E2 ubiquitin-conjugating enzyme]-L-cysteine + [acceptor protein]-N(6)-ubiquitinyl-L-lysine.</text>
        <dbReference type="EC" id="2.3.2.31"/>
    </reaction>
</comment>
<dbReference type="SMART" id="SM00184">
    <property type="entry name" value="RING"/>
    <property type="match status" value="2"/>
</dbReference>
<dbReference type="SUPFAM" id="SSF57850">
    <property type="entry name" value="RING/U-box"/>
    <property type="match status" value="2"/>
</dbReference>
<organism evidence="13 14">
    <name type="scientific">Crepidotus variabilis</name>
    <dbReference type="NCBI Taxonomy" id="179855"/>
    <lineage>
        <taxon>Eukaryota</taxon>
        <taxon>Fungi</taxon>
        <taxon>Dikarya</taxon>
        <taxon>Basidiomycota</taxon>
        <taxon>Agaricomycotina</taxon>
        <taxon>Agaricomycetes</taxon>
        <taxon>Agaricomycetidae</taxon>
        <taxon>Agaricales</taxon>
        <taxon>Agaricineae</taxon>
        <taxon>Crepidotaceae</taxon>
        <taxon>Crepidotus</taxon>
    </lineage>
</organism>
<keyword evidence="9" id="KW-0862">Zinc</keyword>
<gene>
    <name evidence="13" type="ORF">CPB83DRAFT_761197</name>
</gene>
<evidence type="ECO:0000256" key="4">
    <source>
        <dbReference type="ARBA" id="ARBA00022679"/>
    </source>
</evidence>
<evidence type="ECO:0000256" key="9">
    <source>
        <dbReference type="ARBA" id="ARBA00022833"/>
    </source>
</evidence>
<dbReference type="PANTHER" id="PTHR11685">
    <property type="entry name" value="RBR FAMILY RING FINGER AND IBR DOMAIN-CONTAINING"/>
    <property type="match status" value="1"/>
</dbReference>
<dbReference type="Gene3D" id="3.30.40.10">
    <property type="entry name" value="Zinc/RING finger domain, C3HC4 (zinc finger)"/>
    <property type="match status" value="1"/>
</dbReference>
<dbReference type="InterPro" id="IPR001841">
    <property type="entry name" value="Znf_RING"/>
</dbReference>
<evidence type="ECO:0000256" key="8">
    <source>
        <dbReference type="ARBA" id="ARBA00022786"/>
    </source>
</evidence>
<dbReference type="AlphaFoldDB" id="A0A9P6EMP5"/>
<dbReference type="EC" id="2.3.2.31" evidence="3"/>
<dbReference type="InterPro" id="IPR013083">
    <property type="entry name" value="Znf_RING/FYVE/PHD"/>
</dbReference>
<evidence type="ECO:0000256" key="10">
    <source>
        <dbReference type="PROSITE-ProRule" id="PRU00175"/>
    </source>
</evidence>
<keyword evidence="14" id="KW-1185">Reference proteome</keyword>
<dbReference type="PROSITE" id="PS50089">
    <property type="entry name" value="ZF_RING_2"/>
    <property type="match status" value="1"/>
</dbReference>